<dbReference type="Gene3D" id="3.90.76.10">
    <property type="entry name" value="Dipeptide-binding Protein, Domain 1"/>
    <property type="match status" value="1"/>
</dbReference>
<dbReference type="FunCoup" id="P73693">
    <property type="interactions" value="144"/>
</dbReference>
<dbReference type="InParanoid" id="P73693"/>
<reference evidence="5 6" key="2">
    <citation type="journal article" date="1996" name="DNA Res.">
        <title>Sequence analysis of the genome of the unicellular cyanobacterium Synechocystis sp. strain PCC6803. II. Sequence determination of the entire genome and assignment of potential protein-coding regions.</title>
        <authorList>
            <person name="Kaneko T."/>
            <person name="Sato S."/>
            <person name="Kotani H."/>
            <person name="Tanaka A."/>
            <person name="Asamizu E."/>
            <person name="Nakamura Y."/>
            <person name="Miyajima N."/>
            <person name="Hirosawa M."/>
            <person name="Sugiura M."/>
            <person name="Sasamoto S."/>
            <person name="Kimura T."/>
            <person name="Hosouchi T."/>
            <person name="Matsuno A."/>
            <person name="Muraki A."/>
            <person name="Nakazaki N."/>
            <person name="Naruo K."/>
            <person name="Okumura S."/>
            <person name="Shimpo S."/>
            <person name="Takeuchi C."/>
            <person name="Wada T."/>
            <person name="Watanabe A."/>
            <person name="Yamada M."/>
            <person name="Yasuda M."/>
            <person name="Tabata S."/>
        </authorList>
    </citation>
    <scope>NUCLEOTIDE SEQUENCE [LARGE SCALE GENOMIC DNA]</scope>
    <source>
        <strain evidence="6">ATCC 27184 / PCC 6803 / Kazusa</strain>
    </source>
</reference>
<dbReference type="GO" id="GO:0042597">
    <property type="term" value="C:periplasmic space"/>
    <property type="evidence" value="ECO:0007669"/>
    <property type="project" value="UniProtKB-ARBA"/>
</dbReference>
<gene>
    <name evidence="5" type="ordered locus">sll1699</name>
</gene>
<protein>
    <submittedName>
        <fullName evidence="5">Extracellular solute-binding protein</fullName>
    </submittedName>
</protein>
<feature type="domain" description="Solute-binding protein family 5" evidence="4">
    <location>
        <begin position="108"/>
        <end position="512"/>
    </location>
</feature>
<keyword evidence="6" id="KW-1185">Reference proteome</keyword>
<accession>P73693</accession>
<organism evidence="5 6">
    <name type="scientific">Synechocystis sp. (strain ATCC 27184 / PCC 6803 / Kazusa)</name>
    <dbReference type="NCBI Taxonomy" id="1111708"/>
    <lineage>
        <taxon>Bacteria</taxon>
        <taxon>Bacillati</taxon>
        <taxon>Cyanobacteriota</taxon>
        <taxon>Cyanophyceae</taxon>
        <taxon>Synechococcales</taxon>
        <taxon>Merismopediaceae</taxon>
        <taxon>Synechocystis</taxon>
    </lineage>
</organism>
<evidence type="ECO:0000313" key="5">
    <source>
        <dbReference type="EMBL" id="BAA17740.1"/>
    </source>
</evidence>
<dbReference type="CDD" id="cd08500">
    <property type="entry name" value="PBP2_NikA_DppA_OppA_like_4"/>
    <property type="match status" value="1"/>
</dbReference>
<dbReference type="SMR" id="P73693"/>
<dbReference type="KEGG" id="syn:sll1699"/>
<dbReference type="IntAct" id="P73693">
    <property type="interactions" value="10"/>
</dbReference>
<evidence type="ECO:0000256" key="2">
    <source>
        <dbReference type="ARBA" id="ARBA00022448"/>
    </source>
</evidence>
<dbReference type="PANTHER" id="PTHR30290:SF9">
    <property type="entry name" value="OLIGOPEPTIDE-BINDING PROTEIN APPA"/>
    <property type="match status" value="1"/>
</dbReference>
<dbReference type="EnsemblBacteria" id="BAA17740">
    <property type="protein sequence ID" value="BAA17740"/>
    <property type="gene ID" value="BAA17740"/>
</dbReference>
<dbReference type="FunFam" id="3.40.190.10:FF:000226">
    <property type="entry name" value="Peptide ABC transporter substrate-binding protein"/>
    <property type="match status" value="1"/>
</dbReference>
<dbReference type="InterPro" id="IPR000914">
    <property type="entry name" value="SBP_5_dom"/>
</dbReference>
<evidence type="ECO:0000313" key="6">
    <source>
        <dbReference type="Proteomes" id="UP000001425"/>
    </source>
</evidence>
<keyword evidence="3" id="KW-0732">Signal</keyword>
<name>P73693_SYNY3</name>
<dbReference type="Proteomes" id="UP000001425">
    <property type="component" value="Chromosome"/>
</dbReference>
<dbReference type="eggNOG" id="COG0747">
    <property type="taxonomic scope" value="Bacteria"/>
</dbReference>
<dbReference type="GO" id="GO:0015833">
    <property type="term" value="P:peptide transport"/>
    <property type="evidence" value="ECO:0000318"/>
    <property type="project" value="GO_Central"/>
</dbReference>
<dbReference type="Pfam" id="PF00496">
    <property type="entry name" value="SBP_bac_5"/>
    <property type="match status" value="1"/>
</dbReference>
<proteinExistence type="inferred from homology"/>
<dbReference type="GO" id="GO:1904680">
    <property type="term" value="F:peptide transmembrane transporter activity"/>
    <property type="evidence" value="ECO:0000318"/>
    <property type="project" value="GO_Central"/>
</dbReference>
<dbReference type="AlphaFoldDB" id="P73693"/>
<dbReference type="Gene3D" id="3.40.190.10">
    <property type="entry name" value="Periplasmic binding protein-like II"/>
    <property type="match status" value="1"/>
</dbReference>
<dbReference type="SUPFAM" id="SSF53850">
    <property type="entry name" value="Periplasmic binding protein-like II"/>
    <property type="match status" value="1"/>
</dbReference>
<dbReference type="PaxDb" id="1148-1652821"/>
<dbReference type="PIRSF" id="PIRSF002741">
    <property type="entry name" value="MppA"/>
    <property type="match status" value="1"/>
</dbReference>
<comment type="similarity">
    <text evidence="1">Belongs to the bacterial solute-binding protein 5 family.</text>
</comment>
<dbReference type="STRING" id="1148.gene:10498607"/>
<evidence type="ECO:0000256" key="3">
    <source>
        <dbReference type="ARBA" id="ARBA00022729"/>
    </source>
</evidence>
<evidence type="ECO:0000256" key="1">
    <source>
        <dbReference type="ARBA" id="ARBA00005695"/>
    </source>
</evidence>
<dbReference type="FunFam" id="3.10.105.10:FF:000006">
    <property type="entry name" value="Peptide ABC transporter substrate-binding protein"/>
    <property type="match status" value="1"/>
</dbReference>
<dbReference type="InterPro" id="IPR039424">
    <property type="entry name" value="SBP_5"/>
</dbReference>
<dbReference type="PhylomeDB" id="P73693"/>
<dbReference type="GO" id="GO:0043190">
    <property type="term" value="C:ATP-binding cassette (ABC) transporter complex"/>
    <property type="evidence" value="ECO:0007669"/>
    <property type="project" value="InterPro"/>
</dbReference>
<dbReference type="PIR" id="S77182">
    <property type="entry name" value="S77182"/>
</dbReference>
<dbReference type="FunFam" id="3.90.76.10:FF:000004">
    <property type="entry name" value="Peptide ABC transporter substrate-binding protein"/>
    <property type="match status" value="1"/>
</dbReference>
<dbReference type="EMBL" id="BA000022">
    <property type="protein sequence ID" value="BAA17740.1"/>
    <property type="molecule type" value="Genomic_DNA"/>
</dbReference>
<evidence type="ECO:0000259" key="4">
    <source>
        <dbReference type="Pfam" id="PF00496"/>
    </source>
</evidence>
<dbReference type="InterPro" id="IPR030678">
    <property type="entry name" value="Peptide/Ni-bd"/>
</dbReference>
<keyword evidence="2" id="KW-0813">Transport</keyword>
<dbReference type="PANTHER" id="PTHR30290">
    <property type="entry name" value="PERIPLASMIC BINDING COMPONENT OF ABC TRANSPORTER"/>
    <property type="match status" value="1"/>
</dbReference>
<reference evidence="5 6" key="1">
    <citation type="journal article" date="1995" name="DNA Res.">
        <title>Sequence analysis of the genome of the unicellular cyanobacterium Synechocystis sp. strain PCC6803. I. Sequence features in the 1 Mb region from map positions 64% to 92% of the genome.</title>
        <authorList>
            <person name="Kaneko T."/>
            <person name="Tanaka A."/>
            <person name="Sato S."/>
            <person name="Kotani H."/>
            <person name="Sazuka T."/>
            <person name="Miyajima N."/>
            <person name="Sugiura M."/>
            <person name="Tabata S."/>
        </authorList>
    </citation>
    <scope>NUCLEOTIDE SEQUENCE [LARGE SCALE GENOMIC DNA]</scope>
    <source>
        <strain evidence="6">ATCC 27184 / PCC 6803 / Kazusa</strain>
    </source>
</reference>
<dbReference type="Gene3D" id="3.10.105.10">
    <property type="entry name" value="Dipeptide-binding Protein, Domain 3"/>
    <property type="match status" value="1"/>
</dbReference>
<sequence length="631" mass="70687">MRWGNKVAMSRVAGQRKTAIAREKNPGQQNYLSGRSWGQKLISALLCCLALTFSLGGCFSPELKDQVVFSVLSDPKTFNAVLSQESPNVFGYIYEGLIRENPLTGERTPALAESWEISPDNLTITFTLKEGLRWSDGKPLTVDDVLFSYNDLYLNPKIPNNYRDSLKVGESQAEPKITKVGDRQVAFNIPEPFAPFLETAQFPILPAHILRETVEKTDENGNPLFLSTWGTNTPPDQIVVNGPYKLTRYVTSQRVIFSKNPYYWEKGPNGESLPYIPRVVWAIVESTDTSLLQFRSGSLDSLGVPPESFSLLKQEEERGNFVIYNGGPTYASSYLTFNLNQGKRQGKPLVDPIKSRWFNNLNFRQAIAYGIDRERMVNNIYRGLGEKQNSFIPVQSPFFNPDVKVYNYDPEKAQALLKAGGFTYNNQRQLLDDRGNRVRFVLNTNAGNKVREAMGTQIQEDLGKLGIQVDFSPISFGVLVDKLSNSLEWDAVVLGLTGGNDPHIPNVWYVKGNLHMFNQHPQAGAQPLEGQTVAPWEQNIADLALKGSQIIPQQERSLVYDQMQLEVQEYLPFIYLVSPYSLSAVRNRFCGIEYSALGGAFWNLPSISFCDNPPPPPSSQANRHFPGTGGE</sequence>